<dbReference type="Proteomes" id="UP000054771">
    <property type="component" value="Unassembled WGS sequence"/>
</dbReference>
<dbReference type="EMBL" id="CDMC01000022">
    <property type="protein sequence ID" value="CEL10990.1"/>
    <property type="molecule type" value="Genomic_DNA"/>
</dbReference>
<evidence type="ECO:0000313" key="2">
    <source>
        <dbReference type="Proteomes" id="UP000054771"/>
    </source>
</evidence>
<name>A0A0U5GJI1_ASPCI</name>
<proteinExistence type="predicted"/>
<sequence length="199" mass="22793">MPTKLNLCIGFSAPERNLYQNWVLILSTGTPSTTSNNSILSTPLESTYYYTLNSQDTHGNRLAPNSAFQFRRFVTTATSFPAWPINKMEKVCSIDAHHKKYVDKAASEGPTQNSQLYIALILERLGNYGVIPGHVADRWGERVDQRLLALAEMASLRGDGTLGLTDEERERRWKEYNDNRGVVCRWTFAYLVKRWWWVA</sequence>
<organism evidence="1 2">
    <name type="scientific">Aspergillus calidoustus</name>
    <dbReference type="NCBI Taxonomy" id="454130"/>
    <lineage>
        <taxon>Eukaryota</taxon>
        <taxon>Fungi</taxon>
        <taxon>Dikarya</taxon>
        <taxon>Ascomycota</taxon>
        <taxon>Pezizomycotina</taxon>
        <taxon>Eurotiomycetes</taxon>
        <taxon>Eurotiomycetidae</taxon>
        <taxon>Eurotiales</taxon>
        <taxon>Aspergillaceae</taxon>
        <taxon>Aspergillus</taxon>
        <taxon>Aspergillus subgen. Nidulantes</taxon>
    </lineage>
</organism>
<accession>A0A0U5GJI1</accession>
<dbReference type="AlphaFoldDB" id="A0A0U5GJI1"/>
<keyword evidence="2" id="KW-1185">Reference proteome</keyword>
<gene>
    <name evidence="1" type="ORF">ASPCAL14097</name>
</gene>
<protein>
    <submittedName>
        <fullName evidence="1">Uncharacterized protein</fullName>
    </submittedName>
</protein>
<reference evidence="2" key="1">
    <citation type="journal article" date="2016" name="Genome Announc.">
        <title>Draft genome sequences of fungus Aspergillus calidoustus.</title>
        <authorList>
            <person name="Horn F."/>
            <person name="Linde J."/>
            <person name="Mattern D.J."/>
            <person name="Walther G."/>
            <person name="Guthke R."/>
            <person name="Scherlach K."/>
            <person name="Martin K."/>
            <person name="Brakhage A.A."/>
            <person name="Petzke L."/>
            <person name="Valiante V."/>
        </authorList>
    </citation>
    <scope>NUCLEOTIDE SEQUENCE [LARGE SCALE GENOMIC DNA]</scope>
    <source>
        <strain evidence="2">SF006504</strain>
    </source>
</reference>
<evidence type="ECO:0000313" key="1">
    <source>
        <dbReference type="EMBL" id="CEL10990.1"/>
    </source>
</evidence>
<dbReference type="OrthoDB" id="10375222at2759"/>